<protein>
    <submittedName>
        <fullName evidence="2">Uncharacterized protein</fullName>
    </submittedName>
</protein>
<dbReference type="RefSeq" id="WP_078816135.1">
    <property type="nucleotide sequence ID" value="NZ_FUYE01000030.1"/>
</dbReference>
<sequence>MSRAPFILILFSLLLALHSSMAQVTLPVTSAPVAASSENSRLRQMETIYQMQLRTKHLPLLSKYIVDLQKLAAQAPDPKPYQQEIERMQAILNSGGVIDLTAAFQSLKAPADAPVQQPPPMPTRSSGAFIALTPALARSISPIPDSSASPEAAAVGEIDWRIEAIPAGTYDIVLNYACPTLTQPMVIQVSLAGERLSATLNSTKMTPSATTYGLLRLGQITLASDVKGESLKLSAGGPASSELLLRQLVVTKAKAATTAQ</sequence>
<dbReference type="EMBL" id="FUYE01000030">
    <property type="protein sequence ID" value="SKB08792.1"/>
    <property type="molecule type" value="Genomic_DNA"/>
</dbReference>
<feature type="signal peptide" evidence="1">
    <location>
        <begin position="1"/>
        <end position="22"/>
    </location>
</feature>
<dbReference type="AlphaFoldDB" id="A0A1T4Z431"/>
<accession>A0A1T4Z431</accession>
<dbReference type="Proteomes" id="UP000190774">
    <property type="component" value="Unassembled WGS sequence"/>
</dbReference>
<name>A0A1T4Z431_9BACT</name>
<keyword evidence="3" id="KW-1185">Reference proteome</keyword>
<gene>
    <name evidence="2" type="ORF">SAMN02745166_05027</name>
</gene>
<feature type="chain" id="PRO_5010543012" evidence="1">
    <location>
        <begin position="23"/>
        <end position="260"/>
    </location>
</feature>
<keyword evidence="1" id="KW-0732">Signal</keyword>
<evidence type="ECO:0000313" key="2">
    <source>
        <dbReference type="EMBL" id="SKB08792.1"/>
    </source>
</evidence>
<proteinExistence type="predicted"/>
<organism evidence="2 3">
    <name type="scientific">Prosthecobacter debontii</name>
    <dbReference type="NCBI Taxonomy" id="48467"/>
    <lineage>
        <taxon>Bacteria</taxon>
        <taxon>Pseudomonadati</taxon>
        <taxon>Verrucomicrobiota</taxon>
        <taxon>Verrucomicrobiia</taxon>
        <taxon>Verrucomicrobiales</taxon>
        <taxon>Verrucomicrobiaceae</taxon>
        <taxon>Prosthecobacter</taxon>
    </lineage>
</organism>
<evidence type="ECO:0000256" key="1">
    <source>
        <dbReference type="SAM" id="SignalP"/>
    </source>
</evidence>
<reference evidence="3" key="1">
    <citation type="submission" date="2017-02" db="EMBL/GenBank/DDBJ databases">
        <authorList>
            <person name="Varghese N."/>
            <person name="Submissions S."/>
        </authorList>
    </citation>
    <scope>NUCLEOTIDE SEQUENCE [LARGE SCALE GENOMIC DNA]</scope>
    <source>
        <strain evidence="3">ATCC 700200</strain>
    </source>
</reference>
<dbReference type="OrthoDB" id="192780at2"/>
<dbReference type="STRING" id="48467.SAMN02745166_05027"/>
<evidence type="ECO:0000313" key="3">
    <source>
        <dbReference type="Proteomes" id="UP000190774"/>
    </source>
</evidence>